<organism evidence="2 3">
    <name type="scientific">Punica granatum</name>
    <name type="common">Pomegranate</name>
    <dbReference type="NCBI Taxonomy" id="22663"/>
    <lineage>
        <taxon>Eukaryota</taxon>
        <taxon>Viridiplantae</taxon>
        <taxon>Streptophyta</taxon>
        <taxon>Embryophyta</taxon>
        <taxon>Tracheophyta</taxon>
        <taxon>Spermatophyta</taxon>
        <taxon>Magnoliopsida</taxon>
        <taxon>eudicotyledons</taxon>
        <taxon>Gunneridae</taxon>
        <taxon>Pentapetalae</taxon>
        <taxon>rosids</taxon>
        <taxon>malvids</taxon>
        <taxon>Myrtales</taxon>
        <taxon>Lythraceae</taxon>
        <taxon>Punica</taxon>
    </lineage>
</organism>
<evidence type="ECO:0000313" key="3">
    <source>
        <dbReference type="Proteomes" id="UP000197138"/>
    </source>
</evidence>
<protein>
    <submittedName>
        <fullName evidence="2">Uncharacterized protein</fullName>
    </submittedName>
</protein>
<keyword evidence="1" id="KW-0812">Transmembrane</keyword>
<comment type="caution">
    <text evidence="2">The sequence shown here is derived from an EMBL/GenBank/DDBJ whole genome shotgun (WGS) entry which is preliminary data.</text>
</comment>
<name>A0A218WDU6_PUNGR</name>
<keyword evidence="1" id="KW-1133">Transmembrane helix</keyword>
<dbReference type="InterPro" id="IPR039316">
    <property type="entry name" value="CLE25/26"/>
</dbReference>
<keyword evidence="1" id="KW-0472">Membrane</keyword>
<sequence length="135" mass="15678">MKRSSTLSCSGHQHPRLRTRSPVSLRAILSTVLVLLGLVWFLLSAVFHVSYVPRTVERSTSSRRTSLSTELFKQYLKVVAGEERNQPSPSTWDNLDLNYVSKRRVPSGPDPIHNRYKLVIFRLYIKFFRFELVRS</sequence>
<gene>
    <name evidence="2" type="ORF">CDL15_Pgr014376</name>
</gene>
<dbReference type="AlphaFoldDB" id="A0A218WDU6"/>
<dbReference type="PANTHER" id="PTHR34277">
    <property type="entry name" value="CLAVATA3/ESR (CLE)-RELATED PROTEIN 26"/>
    <property type="match status" value="1"/>
</dbReference>
<feature type="transmembrane region" description="Helical" evidence="1">
    <location>
        <begin position="27"/>
        <end position="51"/>
    </location>
</feature>
<dbReference type="PANTHER" id="PTHR34277:SF2">
    <property type="entry name" value="CLAVATA3_ESR (CLE)-RELATED PROTEIN 26"/>
    <property type="match status" value="1"/>
</dbReference>
<accession>A0A218WDU6</accession>
<dbReference type="Proteomes" id="UP000197138">
    <property type="component" value="Unassembled WGS sequence"/>
</dbReference>
<reference evidence="3" key="1">
    <citation type="journal article" date="2017" name="Plant J.">
        <title>The pomegranate (Punica granatum L.) genome and the genomics of punicalagin biosynthesis.</title>
        <authorList>
            <person name="Qin G."/>
            <person name="Xu C."/>
            <person name="Ming R."/>
            <person name="Tang H."/>
            <person name="Guyot R."/>
            <person name="Kramer E.M."/>
            <person name="Hu Y."/>
            <person name="Yi X."/>
            <person name="Qi Y."/>
            <person name="Xu X."/>
            <person name="Gao Z."/>
            <person name="Pan H."/>
            <person name="Jian J."/>
            <person name="Tian Y."/>
            <person name="Yue Z."/>
            <person name="Xu Y."/>
        </authorList>
    </citation>
    <scope>NUCLEOTIDE SEQUENCE [LARGE SCALE GENOMIC DNA]</scope>
    <source>
        <strain evidence="3">cv. Dabenzi</strain>
    </source>
</reference>
<evidence type="ECO:0000256" key="1">
    <source>
        <dbReference type="SAM" id="Phobius"/>
    </source>
</evidence>
<dbReference type="EMBL" id="MTKT01004609">
    <property type="protein sequence ID" value="OWM70703.1"/>
    <property type="molecule type" value="Genomic_DNA"/>
</dbReference>
<proteinExistence type="predicted"/>
<evidence type="ECO:0000313" key="2">
    <source>
        <dbReference type="EMBL" id="OWM70703.1"/>
    </source>
</evidence>